<dbReference type="InterPro" id="IPR050653">
    <property type="entry name" value="Prot_Inhib_GrowthFact_Antg"/>
</dbReference>
<reference evidence="7" key="1">
    <citation type="submission" date="2019-08" db="EMBL/GenBank/DDBJ databases">
        <title>The improved chromosome-level genome for the pearl oyster Pinctada fucata martensii using PacBio sequencing and Hi-C.</title>
        <authorList>
            <person name="Zheng Z."/>
        </authorList>
    </citation>
    <scope>NUCLEOTIDE SEQUENCE</scope>
    <source>
        <strain evidence="7">ZZ-2019</strain>
        <tissue evidence="7">Adductor muscle</tissue>
    </source>
</reference>
<dbReference type="PROSITE" id="PS51465">
    <property type="entry name" value="KAZAL_2"/>
    <property type="match status" value="1"/>
</dbReference>
<feature type="compositionally biased region" description="Basic residues" evidence="4">
    <location>
        <begin position="233"/>
        <end position="252"/>
    </location>
</feature>
<name>A0AA88Y3N3_PINIB</name>
<evidence type="ECO:0000256" key="1">
    <source>
        <dbReference type="ARBA" id="ARBA00022690"/>
    </source>
</evidence>
<evidence type="ECO:0000256" key="4">
    <source>
        <dbReference type="SAM" id="MobiDB-lite"/>
    </source>
</evidence>
<feature type="region of interest" description="Disordered" evidence="4">
    <location>
        <begin position="185"/>
        <end position="252"/>
    </location>
</feature>
<dbReference type="GO" id="GO:0004867">
    <property type="term" value="F:serine-type endopeptidase inhibitor activity"/>
    <property type="evidence" value="ECO:0007669"/>
    <property type="project" value="UniProtKB-KW"/>
</dbReference>
<accession>A0AA88Y3N3</accession>
<dbReference type="AlphaFoldDB" id="A0AA88Y3N3"/>
<dbReference type="PANTHER" id="PTHR10913">
    <property type="entry name" value="FOLLISTATIN-RELATED"/>
    <property type="match status" value="1"/>
</dbReference>
<evidence type="ECO:0000259" key="6">
    <source>
        <dbReference type="PROSITE" id="PS51465"/>
    </source>
</evidence>
<organism evidence="7 8">
    <name type="scientific">Pinctada imbricata</name>
    <name type="common">Atlantic pearl-oyster</name>
    <name type="synonym">Pinctada martensii</name>
    <dbReference type="NCBI Taxonomy" id="66713"/>
    <lineage>
        <taxon>Eukaryota</taxon>
        <taxon>Metazoa</taxon>
        <taxon>Spiralia</taxon>
        <taxon>Lophotrochozoa</taxon>
        <taxon>Mollusca</taxon>
        <taxon>Bivalvia</taxon>
        <taxon>Autobranchia</taxon>
        <taxon>Pteriomorphia</taxon>
        <taxon>Pterioida</taxon>
        <taxon>Pterioidea</taxon>
        <taxon>Pteriidae</taxon>
        <taxon>Pinctada</taxon>
    </lineage>
</organism>
<proteinExistence type="predicted"/>
<keyword evidence="2" id="KW-0722">Serine protease inhibitor</keyword>
<evidence type="ECO:0000256" key="3">
    <source>
        <dbReference type="ARBA" id="ARBA00023157"/>
    </source>
</evidence>
<keyword evidence="3" id="KW-1015">Disulfide bond</keyword>
<dbReference type="GO" id="GO:0030154">
    <property type="term" value="P:cell differentiation"/>
    <property type="evidence" value="ECO:0007669"/>
    <property type="project" value="TreeGrafter"/>
</dbReference>
<feature type="signal peptide" evidence="5">
    <location>
        <begin position="1"/>
        <end position="21"/>
    </location>
</feature>
<evidence type="ECO:0000256" key="5">
    <source>
        <dbReference type="SAM" id="SignalP"/>
    </source>
</evidence>
<dbReference type="Gene3D" id="3.30.60.30">
    <property type="match status" value="1"/>
</dbReference>
<dbReference type="SMART" id="SM00280">
    <property type="entry name" value="KAZAL"/>
    <property type="match status" value="1"/>
</dbReference>
<sequence>METKCILSFIWIPIFLPGTLGYSVDSSGLQYYNTNSDPCPNECDPKKCSKLSYCNSKIEKDRCNCCDVCASDVWSPDSYRPPLKKGGACEQVKCPKRKVCVENMQGLPLCTCPNAFICRGRKRQVCGMDGNTYKSKCHMRVASCAKGKRIKLKHKGACNTGMIATQQYGGKVKYPDGEYDIRRRRKKNRKKEKRKHRRHKLRLRRKRKQKKRAYLRGRKQTSWRYGNKEKNKLNKRKNKKRNRRNKRVLVKN</sequence>
<keyword evidence="8" id="KW-1185">Reference proteome</keyword>
<keyword evidence="1" id="KW-0646">Protease inhibitor</keyword>
<gene>
    <name evidence="7" type="ORF">FSP39_011312</name>
</gene>
<protein>
    <recommendedName>
        <fullName evidence="6">Kazal-like domain-containing protein</fullName>
    </recommendedName>
</protein>
<evidence type="ECO:0000256" key="2">
    <source>
        <dbReference type="ARBA" id="ARBA00022900"/>
    </source>
</evidence>
<dbReference type="Pfam" id="PF07648">
    <property type="entry name" value="Kazal_2"/>
    <property type="match status" value="1"/>
</dbReference>
<dbReference type="PANTHER" id="PTHR10913:SF45">
    <property type="entry name" value="FOLLISTATIN, ISOFORM A-RELATED"/>
    <property type="match status" value="1"/>
</dbReference>
<feature type="domain" description="Kazal-like" evidence="6">
    <location>
        <begin position="95"/>
        <end position="160"/>
    </location>
</feature>
<dbReference type="SUPFAM" id="SSF100895">
    <property type="entry name" value="Kazal-type serine protease inhibitors"/>
    <property type="match status" value="1"/>
</dbReference>
<evidence type="ECO:0000313" key="7">
    <source>
        <dbReference type="EMBL" id="KAK3093119.1"/>
    </source>
</evidence>
<dbReference type="Proteomes" id="UP001186944">
    <property type="component" value="Unassembled WGS sequence"/>
</dbReference>
<evidence type="ECO:0000313" key="8">
    <source>
        <dbReference type="Proteomes" id="UP001186944"/>
    </source>
</evidence>
<dbReference type="CDD" id="cd00104">
    <property type="entry name" value="KAZAL_FS"/>
    <property type="match status" value="1"/>
</dbReference>
<comment type="caution">
    <text evidence="7">The sequence shown here is derived from an EMBL/GenBank/DDBJ whole genome shotgun (WGS) entry which is preliminary data.</text>
</comment>
<feature type="compositionally biased region" description="Basic residues" evidence="4">
    <location>
        <begin position="185"/>
        <end position="221"/>
    </location>
</feature>
<dbReference type="EMBL" id="VSWD01000009">
    <property type="protein sequence ID" value="KAK3093119.1"/>
    <property type="molecule type" value="Genomic_DNA"/>
</dbReference>
<dbReference type="GO" id="GO:0005576">
    <property type="term" value="C:extracellular region"/>
    <property type="evidence" value="ECO:0007669"/>
    <property type="project" value="TreeGrafter"/>
</dbReference>
<feature type="chain" id="PRO_5041656964" description="Kazal-like domain-containing protein" evidence="5">
    <location>
        <begin position="22"/>
        <end position="252"/>
    </location>
</feature>
<dbReference type="InterPro" id="IPR036058">
    <property type="entry name" value="Kazal_dom_sf"/>
</dbReference>
<keyword evidence="5" id="KW-0732">Signal</keyword>
<dbReference type="InterPro" id="IPR002350">
    <property type="entry name" value="Kazal_dom"/>
</dbReference>